<evidence type="ECO:0000313" key="3">
    <source>
        <dbReference type="Proteomes" id="UP000236161"/>
    </source>
</evidence>
<feature type="region of interest" description="Disordered" evidence="1">
    <location>
        <begin position="25"/>
        <end position="50"/>
    </location>
</feature>
<dbReference type="EMBL" id="KZ452037">
    <property type="protein sequence ID" value="PKA49824.1"/>
    <property type="molecule type" value="Genomic_DNA"/>
</dbReference>
<dbReference type="Proteomes" id="UP000236161">
    <property type="component" value="Unassembled WGS sequence"/>
</dbReference>
<protein>
    <submittedName>
        <fullName evidence="2">Uncharacterized protein</fullName>
    </submittedName>
</protein>
<accession>A0A2I0A2R7</accession>
<sequence length="97" mass="11011">MEVACFLGLLPVIQRSFKVMGLDFLSSNGGRQAPNGEGRNREEEEEDDDSRLWRVEIEVRQLKELLSCLFSPFSEAGETLMASGRKQLHKEPARESK</sequence>
<name>A0A2I0A2R7_9ASPA</name>
<organism evidence="2 3">
    <name type="scientific">Apostasia shenzhenica</name>
    <dbReference type="NCBI Taxonomy" id="1088818"/>
    <lineage>
        <taxon>Eukaryota</taxon>
        <taxon>Viridiplantae</taxon>
        <taxon>Streptophyta</taxon>
        <taxon>Embryophyta</taxon>
        <taxon>Tracheophyta</taxon>
        <taxon>Spermatophyta</taxon>
        <taxon>Magnoliopsida</taxon>
        <taxon>Liliopsida</taxon>
        <taxon>Asparagales</taxon>
        <taxon>Orchidaceae</taxon>
        <taxon>Apostasioideae</taxon>
        <taxon>Apostasia</taxon>
    </lineage>
</organism>
<evidence type="ECO:0000256" key="1">
    <source>
        <dbReference type="SAM" id="MobiDB-lite"/>
    </source>
</evidence>
<evidence type="ECO:0000313" key="2">
    <source>
        <dbReference type="EMBL" id="PKA49824.1"/>
    </source>
</evidence>
<dbReference type="AlphaFoldDB" id="A0A2I0A2R7"/>
<proteinExistence type="predicted"/>
<gene>
    <name evidence="2" type="ORF">AXF42_Ash004366</name>
</gene>
<reference evidence="2 3" key="1">
    <citation type="journal article" date="2017" name="Nature">
        <title>The Apostasia genome and the evolution of orchids.</title>
        <authorList>
            <person name="Zhang G.Q."/>
            <person name="Liu K.W."/>
            <person name="Li Z."/>
            <person name="Lohaus R."/>
            <person name="Hsiao Y.Y."/>
            <person name="Niu S.C."/>
            <person name="Wang J.Y."/>
            <person name="Lin Y.C."/>
            <person name="Xu Q."/>
            <person name="Chen L.J."/>
            <person name="Yoshida K."/>
            <person name="Fujiwara S."/>
            <person name="Wang Z.W."/>
            <person name="Zhang Y.Q."/>
            <person name="Mitsuda N."/>
            <person name="Wang M."/>
            <person name="Liu G.H."/>
            <person name="Pecoraro L."/>
            <person name="Huang H.X."/>
            <person name="Xiao X.J."/>
            <person name="Lin M."/>
            <person name="Wu X.Y."/>
            <person name="Wu W.L."/>
            <person name="Chen Y.Y."/>
            <person name="Chang S.B."/>
            <person name="Sakamoto S."/>
            <person name="Ohme-Takagi M."/>
            <person name="Yagi M."/>
            <person name="Zeng S.J."/>
            <person name="Shen C.Y."/>
            <person name="Yeh C.M."/>
            <person name="Luo Y.B."/>
            <person name="Tsai W.C."/>
            <person name="Van de Peer Y."/>
            <person name="Liu Z.J."/>
        </authorList>
    </citation>
    <scope>NUCLEOTIDE SEQUENCE [LARGE SCALE GENOMIC DNA]</scope>
    <source>
        <strain evidence="3">cv. Shenzhen</strain>
        <tissue evidence="2">Stem</tissue>
    </source>
</reference>
<keyword evidence="3" id="KW-1185">Reference proteome</keyword>